<keyword evidence="4" id="KW-0966">Cell projection</keyword>
<feature type="domain" description="Ciliary microtubule inner protein 2A-C-like" evidence="7">
    <location>
        <begin position="390"/>
        <end position="415"/>
    </location>
</feature>
<dbReference type="EnsemblMetazoa" id="XM_011668881">
    <property type="protein sequence ID" value="XP_011667183"/>
    <property type="gene ID" value="LOC105439658"/>
</dbReference>
<reference evidence="8" key="2">
    <citation type="submission" date="2021-01" db="UniProtKB">
        <authorList>
            <consortium name="EnsemblMetazoa"/>
        </authorList>
    </citation>
    <scope>IDENTIFICATION</scope>
</reference>
<keyword evidence="3" id="KW-0206">Cytoskeleton</keyword>
<accession>A0A7M7HL38</accession>
<dbReference type="GeneID" id="105439658"/>
<dbReference type="PDB" id="8SNB">
    <property type="method" value="EM"/>
    <property type="resolution" value="3.30 A"/>
    <property type="chains" value="1T/1U/1V/1W=1-429"/>
</dbReference>
<keyword evidence="2" id="KW-0963">Cytoplasm</keyword>
<dbReference type="InParanoid" id="A0A7M7HL38"/>
<sequence>MTSTIGCSRRAMFTFSVSFIHSHTSSVLNNQEIKSYKSQYNSTALIHDRKDIVRTYLRTSERLFWSFEEKNMAKTSDSKTVAVQTNPNIPTGKSVLTNAEHYHTPGYCGFCPQFKFQIGETFGRTTTRLLKDPSVPKSQRTVLANIKPISPGYPDRNTPAGRELLFQSRKTSFGDQKFTEQMVPGYTGYIPKSQHYYGNRYAEECREAIATFEQDQQAERKKRNTMKTVQQVQSGKLKPSKLPEETSVCRTCPLRQLPEVKPVRFNYASANEKQHYMSPYYMKDENPQKKFMSGYTGYVPNARDVTGVGYPILTNRALVKFTNDPNHPMVTGPPEGKGCTADTTGNVPVGCPVRTCQTSGKMPPMEEKIIDEMRRLCGRQLPVIYPIESGLVPHYTGHIPGEKFRYGTTFGHSTRNAKREPNKKSNRTT</sequence>
<dbReference type="OrthoDB" id="2019884at2759"/>
<feature type="region of interest" description="Disordered" evidence="6">
    <location>
        <begin position="406"/>
        <end position="429"/>
    </location>
</feature>
<dbReference type="Proteomes" id="UP000007110">
    <property type="component" value="Unassembled WGS sequence"/>
</dbReference>
<dbReference type="PANTHER" id="PTHR22146:SF8">
    <property type="entry name" value="PROTEIN FAM166B"/>
    <property type="match status" value="1"/>
</dbReference>
<name>A0A7M7HL38_STRPU</name>
<comment type="similarity">
    <text evidence="5">Belongs to the CIMIP2 family.</text>
</comment>
<dbReference type="PANTHER" id="PTHR22146">
    <property type="entry name" value="CAT EYE SYNDROME CRITICAL REGION PROTEIN 6"/>
    <property type="match status" value="1"/>
</dbReference>
<evidence type="ECO:0000256" key="5">
    <source>
        <dbReference type="ARBA" id="ARBA00035661"/>
    </source>
</evidence>
<dbReference type="FunCoup" id="A0A7M7HL38">
    <property type="interactions" value="820"/>
</dbReference>
<evidence type="ECO:0000256" key="1">
    <source>
        <dbReference type="ARBA" id="ARBA00004430"/>
    </source>
</evidence>
<evidence type="ECO:0000256" key="2">
    <source>
        <dbReference type="ARBA" id="ARBA00022490"/>
    </source>
</evidence>
<dbReference type="OMA" id="TRYADIC"/>
<evidence type="ECO:0000256" key="4">
    <source>
        <dbReference type="ARBA" id="ARBA00023273"/>
    </source>
</evidence>
<reference evidence="10" key="3">
    <citation type="journal article" date="2023" name="Cell">
        <title>Structural specializations of the sperm tail.</title>
        <authorList>
            <person name="Leung M.R."/>
            <person name="Zeng J."/>
            <person name="Wang X."/>
            <person name="Roelofs M.C."/>
            <person name="Huang W."/>
            <person name="Zenezini Chiozzi R."/>
            <person name="Hevler J.F."/>
            <person name="Heck A.J.R."/>
            <person name="Dutcher S.K."/>
            <person name="Brown A."/>
            <person name="Zhang R."/>
            <person name="Zeev-Ben-Mordehai T."/>
        </authorList>
    </citation>
    <scope>STRUCTURE BY ELECTRON MICROSCOPY (3.30 ANGSTROMS)</scope>
</reference>
<proteinExistence type="evidence at protein level"/>
<dbReference type="GO" id="GO:0015630">
    <property type="term" value="C:microtubule cytoskeleton"/>
    <property type="evidence" value="ECO:0007669"/>
    <property type="project" value="UniProtKB-ARBA"/>
</dbReference>
<dbReference type="AlphaFoldDB" id="A0A7M7HL38"/>
<reference evidence="9" key="1">
    <citation type="submission" date="2015-02" db="EMBL/GenBank/DDBJ databases">
        <title>Genome sequencing for Strongylocentrotus purpuratus.</title>
        <authorList>
            <person name="Murali S."/>
            <person name="Liu Y."/>
            <person name="Vee V."/>
            <person name="English A."/>
            <person name="Wang M."/>
            <person name="Skinner E."/>
            <person name="Han Y."/>
            <person name="Muzny D.M."/>
            <person name="Worley K.C."/>
            <person name="Gibbs R.A."/>
        </authorList>
    </citation>
    <scope>NUCLEOTIDE SEQUENCE</scope>
</reference>
<dbReference type="KEGG" id="spu:105439658"/>
<dbReference type="GO" id="GO:0005930">
    <property type="term" value="C:axoneme"/>
    <property type="evidence" value="ECO:0007669"/>
    <property type="project" value="UniProtKB-SubCell"/>
</dbReference>
<keyword evidence="9" id="KW-1185">Reference proteome</keyword>
<comment type="subcellular location">
    <subcellularLocation>
        <location evidence="1">Cytoplasm</location>
        <location evidence="1">Cytoskeleton</location>
        <location evidence="1">Cilium axoneme</location>
    </subcellularLocation>
</comment>
<evidence type="ECO:0000313" key="8">
    <source>
        <dbReference type="EnsemblMetazoa" id="XP_011667183"/>
    </source>
</evidence>
<organism evidence="8 9">
    <name type="scientific">Strongylocentrotus purpuratus</name>
    <name type="common">Purple sea urchin</name>
    <dbReference type="NCBI Taxonomy" id="7668"/>
    <lineage>
        <taxon>Eukaryota</taxon>
        <taxon>Metazoa</taxon>
        <taxon>Echinodermata</taxon>
        <taxon>Eleutherozoa</taxon>
        <taxon>Echinozoa</taxon>
        <taxon>Echinoidea</taxon>
        <taxon>Euechinoidea</taxon>
        <taxon>Echinacea</taxon>
        <taxon>Camarodonta</taxon>
        <taxon>Echinidea</taxon>
        <taxon>Strongylocentrotidae</taxon>
        <taxon>Strongylocentrotus</taxon>
    </lineage>
</organism>
<feature type="domain" description="Ciliary microtubule inner protein 2A-C-like" evidence="7">
    <location>
        <begin position="102"/>
        <end position="132"/>
    </location>
</feature>
<protein>
    <recommendedName>
        <fullName evidence="7">Ciliary microtubule inner protein 2A-C-like domain-containing protein</fullName>
    </recommendedName>
</protein>
<dbReference type="InterPro" id="IPR018902">
    <property type="entry name" value="CMI2A-C-like_dom"/>
</dbReference>
<dbReference type="RefSeq" id="XP_011667183.2">
    <property type="nucleotide sequence ID" value="XM_011668881.2"/>
</dbReference>
<dbReference type="Pfam" id="PF10629">
    <property type="entry name" value="CMI2B-like"/>
    <property type="match status" value="2"/>
</dbReference>
<evidence type="ECO:0000313" key="9">
    <source>
        <dbReference type="Proteomes" id="UP000007110"/>
    </source>
</evidence>
<evidence type="ECO:0000256" key="6">
    <source>
        <dbReference type="SAM" id="MobiDB-lite"/>
    </source>
</evidence>
<evidence type="ECO:0000256" key="3">
    <source>
        <dbReference type="ARBA" id="ARBA00023212"/>
    </source>
</evidence>
<evidence type="ECO:0000259" key="7">
    <source>
        <dbReference type="Pfam" id="PF10629"/>
    </source>
</evidence>
<keyword evidence="10" id="KW-0002">3D-structure</keyword>
<evidence type="ECO:0007829" key="10">
    <source>
        <dbReference type="PDB" id="8SNB"/>
    </source>
</evidence>
<dbReference type="EMDB" id="EMD-40619"/>